<organism evidence="1">
    <name type="scientific">marine sediment metagenome</name>
    <dbReference type="NCBI Taxonomy" id="412755"/>
    <lineage>
        <taxon>unclassified sequences</taxon>
        <taxon>metagenomes</taxon>
        <taxon>ecological metagenomes</taxon>
    </lineage>
</organism>
<protein>
    <submittedName>
        <fullName evidence="1">Uncharacterized protein</fullName>
    </submittedName>
</protein>
<reference evidence="1" key="1">
    <citation type="journal article" date="2014" name="Front. Microbiol.">
        <title>High frequency of phylogenetically diverse reductive dehalogenase-homologous genes in deep subseafloor sedimentary metagenomes.</title>
        <authorList>
            <person name="Kawai M."/>
            <person name="Futagami T."/>
            <person name="Toyoda A."/>
            <person name="Takaki Y."/>
            <person name="Nishi S."/>
            <person name="Hori S."/>
            <person name="Arai W."/>
            <person name="Tsubouchi T."/>
            <person name="Morono Y."/>
            <person name="Uchiyama I."/>
            <person name="Ito T."/>
            <person name="Fujiyama A."/>
            <person name="Inagaki F."/>
            <person name="Takami H."/>
        </authorList>
    </citation>
    <scope>NUCLEOTIDE SEQUENCE</scope>
    <source>
        <strain evidence="1">Expedition CK06-06</strain>
    </source>
</reference>
<sequence>FEFEEIGGNEELGYKRPGDLHDSYAKFYWDVVSPYIQEALRYLRVTQDGKQWIANLYANVFGAEHGCHIYRTCS</sequence>
<accession>X0UA47</accession>
<evidence type="ECO:0000313" key="1">
    <source>
        <dbReference type="EMBL" id="GAG02709.1"/>
    </source>
</evidence>
<feature type="non-terminal residue" evidence="1">
    <location>
        <position position="1"/>
    </location>
</feature>
<name>X0UA47_9ZZZZ</name>
<dbReference type="AlphaFoldDB" id="X0UA47"/>
<dbReference type="EMBL" id="BARS01021361">
    <property type="protein sequence ID" value="GAG02709.1"/>
    <property type="molecule type" value="Genomic_DNA"/>
</dbReference>
<gene>
    <name evidence="1" type="ORF">S01H1_34315</name>
</gene>
<proteinExistence type="predicted"/>
<comment type="caution">
    <text evidence="1">The sequence shown here is derived from an EMBL/GenBank/DDBJ whole genome shotgun (WGS) entry which is preliminary data.</text>
</comment>